<feature type="region of interest" description="Disordered" evidence="1">
    <location>
        <begin position="230"/>
        <end position="304"/>
    </location>
</feature>
<evidence type="ECO:0000313" key="2">
    <source>
        <dbReference type="EMBL" id="EFX81241.1"/>
    </source>
</evidence>
<proteinExistence type="predicted"/>
<reference evidence="2 3" key="1">
    <citation type="journal article" date="2011" name="Science">
        <title>The ecoresponsive genome of Daphnia pulex.</title>
        <authorList>
            <person name="Colbourne J.K."/>
            <person name="Pfrender M.E."/>
            <person name="Gilbert D."/>
            <person name="Thomas W.K."/>
            <person name="Tucker A."/>
            <person name="Oakley T.H."/>
            <person name="Tokishita S."/>
            <person name="Aerts A."/>
            <person name="Arnold G.J."/>
            <person name="Basu M.K."/>
            <person name="Bauer D.J."/>
            <person name="Caceres C.E."/>
            <person name="Carmel L."/>
            <person name="Casola C."/>
            <person name="Choi J.H."/>
            <person name="Detter J.C."/>
            <person name="Dong Q."/>
            <person name="Dusheyko S."/>
            <person name="Eads B.D."/>
            <person name="Frohlich T."/>
            <person name="Geiler-Samerotte K.A."/>
            <person name="Gerlach D."/>
            <person name="Hatcher P."/>
            <person name="Jogdeo S."/>
            <person name="Krijgsveld J."/>
            <person name="Kriventseva E.V."/>
            <person name="Kultz D."/>
            <person name="Laforsch C."/>
            <person name="Lindquist E."/>
            <person name="Lopez J."/>
            <person name="Manak J.R."/>
            <person name="Muller J."/>
            <person name="Pangilinan J."/>
            <person name="Patwardhan R.P."/>
            <person name="Pitluck S."/>
            <person name="Pritham E.J."/>
            <person name="Rechtsteiner A."/>
            <person name="Rho M."/>
            <person name="Rogozin I.B."/>
            <person name="Sakarya O."/>
            <person name="Salamov A."/>
            <person name="Schaack S."/>
            <person name="Shapiro H."/>
            <person name="Shiga Y."/>
            <person name="Skalitzky C."/>
            <person name="Smith Z."/>
            <person name="Souvorov A."/>
            <person name="Sung W."/>
            <person name="Tang Z."/>
            <person name="Tsuchiya D."/>
            <person name="Tu H."/>
            <person name="Vos H."/>
            <person name="Wang M."/>
            <person name="Wolf Y.I."/>
            <person name="Yamagata H."/>
            <person name="Yamada T."/>
            <person name="Ye Y."/>
            <person name="Shaw J.R."/>
            <person name="Andrews J."/>
            <person name="Crease T.J."/>
            <person name="Tang H."/>
            <person name="Lucas S.M."/>
            <person name="Robertson H.M."/>
            <person name="Bork P."/>
            <person name="Koonin E.V."/>
            <person name="Zdobnov E.M."/>
            <person name="Grigoriev I.V."/>
            <person name="Lynch M."/>
            <person name="Boore J.L."/>
        </authorList>
    </citation>
    <scope>NUCLEOTIDE SEQUENCE [LARGE SCALE GENOMIC DNA]</scope>
</reference>
<protein>
    <submittedName>
        <fullName evidence="2">Uncharacterized protein</fullName>
    </submittedName>
</protein>
<feature type="compositionally biased region" description="Polar residues" evidence="1">
    <location>
        <begin position="291"/>
        <end position="304"/>
    </location>
</feature>
<dbReference type="EMBL" id="GL732544">
    <property type="protein sequence ID" value="EFX81241.1"/>
    <property type="molecule type" value="Genomic_DNA"/>
</dbReference>
<feature type="compositionally biased region" description="Low complexity" evidence="1">
    <location>
        <begin position="243"/>
        <end position="262"/>
    </location>
</feature>
<dbReference type="InParanoid" id="E9GH69"/>
<dbReference type="Proteomes" id="UP000000305">
    <property type="component" value="Unassembled WGS sequence"/>
</dbReference>
<name>E9GH69_DAPPU</name>
<dbReference type="HOGENOM" id="CLU_916047_0_0_1"/>
<evidence type="ECO:0000313" key="3">
    <source>
        <dbReference type="Proteomes" id="UP000000305"/>
    </source>
</evidence>
<dbReference type="PhylomeDB" id="E9GH69"/>
<evidence type="ECO:0000256" key="1">
    <source>
        <dbReference type="SAM" id="MobiDB-lite"/>
    </source>
</evidence>
<sequence length="304" mass="32760">METKFYVPVVVNNIRVITYFATNLAIILIRKSVAEGLKCVLYPVSGPDASFIDPATARVFPLLWETRLTLTTKDQPIWSTAYIVQDEEIGASIIIGIDTIIAIKGTIIIDEEEHSNPLFPIMGDEKVLYPKPVWATGLGVSLASPAYASKSETAVVSHDGPDQHYDCVTRNVHLLAANTLSPPVPPAHTINSRPDMPKVRSKRPCAIPMHGVKPTPGVAFKEGGYVMPREPTCPSEATHPAESTCPAESTSPAPPATTTISAYVTPRDVTPECHPPEMPTLHADLADGSKSRPSSTGPLIQLNQ</sequence>
<organism evidence="2 3">
    <name type="scientific">Daphnia pulex</name>
    <name type="common">Water flea</name>
    <dbReference type="NCBI Taxonomy" id="6669"/>
    <lineage>
        <taxon>Eukaryota</taxon>
        <taxon>Metazoa</taxon>
        <taxon>Ecdysozoa</taxon>
        <taxon>Arthropoda</taxon>
        <taxon>Crustacea</taxon>
        <taxon>Branchiopoda</taxon>
        <taxon>Diplostraca</taxon>
        <taxon>Cladocera</taxon>
        <taxon>Anomopoda</taxon>
        <taxon>Daphniidae</taxon>
        <taxon>Daphnia</taxon>
    </lineage>
</organism>
<dbReference type="KEGG" id="dpx:DAPPUDRAFT_242663"/>
<keyword evidence="3" id="KW-1185">Reference proteome</keyword>
<dbReference type="AlphaFoldDB" id="E9GH69"/>
<accession>E9GH69</accession>
<gene>
    <name evidence="2" type="ORF">DAPPUDRAFT_242663</name>
</gene>